<dbReference type="PANTHER" id="PTHR30336:SF4">
    <property type="entry name" value="ENVELOPE BIOGENESIS FACTOR ELYC"/>
    <property type="match status" value="1"/>
</dbReference>
<evidence type="ECO:0000256" key="1">
    <source>
        <dbReference type="SAM" id="MobiDB-lite"/>
    </source>
</evidence>
<comment type="caution">
    <text evidence="4">The sequence shown here is derived from an EMBL/GenBank/DDBJ whole genome shotgun (WGS) entry which is preliminary data.</text>
</comment>
<keyword evidence="2" id="KW-0812">Transmembrane</keyword>
<evidence type="ECO:0000313" key="5">
    <source>
        <dbReference type="Proteomes" id="UP000564885"/>
    </source>
</evidence>
<dbReference type="GO" id="GO:0000270">
    <property type="term" value="P:peptidoglycan metabolic process"/>
    <property type="evidence" value="ECO:0007669"/>
    <property type="project" value="TreeGrafter"/>
</dbReference>
<dbReference type="InterPro" id="IPR003848">
    <property type="entry name" value="DUF218"/>
</dbReference>
<dbReference type="InterPro" id="IPR051599">
    <property type="entry name" value="Cell_Envelope_Assoc"/>
</dbReference>
<evidence type="ECO:0000259" key="3">
    <source>
        <dbReference type="Pfam" id="PF02698"/>
    </source>
</evidence>
<accession>A0A849I1X7</accession>
<feature type="region of interest" description="Disordered" evidence="1">
    <location>
        <begin position="203"/>
        <end position="223"/>
    </location>
</feature>
<dbReference type="Gene3D" id="3.40.50.620">
    <property type="entry name" value="HUPs"/>
    <property type="match status" value="1"/>
</dbReference>
<dbReference type="Pfam" id="PF02698">
    <property type="entry name" value="DUF218"/>
    <property type="match status" value="1"/>
</dbReference>
<dbReference type="Proteomes" id="UP000564885">
    <property type="component" value="Unassembled WGS sequence"/>
</dbReference>
<feature type="domain" description="DUF218" evidence="3">
    <location>
        <begin position="50"/>
        <end position="186"/>
    </location>
</feature>
<dbReference type="AlphaFoldDB" id="A0A849I1X7"/>
<proteinExistence type="predicted"/>
<dbReference type="CDD" id="cd06259">
    <property type="entry name" value="YdcF-like"/>
    <property type="match status" value="1"/>
</dbReference>
<gene>
    <name evidence="4" type="ORF">HJG44_02990</name>
</gene>
<evidence type="ECO:0000256" key="2">
    <source>
        <dbReference type="SAM" id="Phobius"/>
    </source>
</evidence>
<dbReference type="GO" id="GO:0043164">
    <property type="term" value="P:Gram-negative-bacterium-type cell wall biogenesis"/>
    <property type="evidence" value="ECO:0007669"/>
    <property type="project" value="TreeGrafter"/>
</dbReference>
<reference evidence="4 5" key="1">
    <citation type="submission" date="2020-04" db="EMBL/GenBank/DDBJ databases">
        <title>Enterovirga sp. isolate from soil.</title>
        <authorList>
            <person name="Chea S."/>
            <person name="Kim D.-U."/>
        </authorList>
    </citation>
    <scope>NUCLEOTIDE SEQUENCE [LARGE SCALE GENOMIC DNA]</scope>
    <source>
        <strain evidence="4 5">DB1703</strain>
    </source>
</reference>
<dbReference type="InterPro" id="IPR014729">
    <property type="entry name" value="Rossmann-like_a/b/a_fold"/>
</dbReference>
<dbReference type="GO" id="GO:0005886">
    <property type="term" value="C:plasma membrane"/>
    <property type="evidence" value="ECO:0007669"/>
    <property type="project" value="TreeGrafter"/>
</dbReference>
<feature type="transmembrane region" description="Helical" evidence="2">
    <location>
        <begin position="12"/>
        <end position="36"/>
    </location>
</feature>
<protein>
    <submittedName>
        <fullName evidence="4">YdcF family protein</fullName>
    </submittedName>
</protein>
<evidence type="ECO:0000313" key="4">
    <source>
        <dbReference type="EMBL" id="NNM71361.1"/>
    </source>
</evidence>
<dbReference type="PANTHER" id="PTHR30336">
    <property type="entry name" value="INNER MEMBRANE PROTEIN, PROBABLE PERMEASE"/>
    <property type="match status" value="1"/>
</dbReference>
<name>A0A849I1X7_9HYPH</name>
<dbReference type="EMBL" id="JABEPP010000001">
    <property type="protein sequence ID" value="NNM71361.1"/>
    <property type="molecule type" value="Genomic_DNA"/>
</dbReference>
<sequence length="223" mass="24291">MREERSGLFRRLAIAGAACVGLGTAAAVAGFVGFVWSLDRVERDPPVSADAIVALTGGAQRIGDAIELLARGFGHRLLITGVNERTSREEIARLSPGQRRLVECCVDLDYRARNTVGNAEETRRWVRENGFGSLIVVTSNYHMPRTMAELDHALPQIRKVPHPVVSPAVDPAGWWSSPSAARLLASEYAKYVMVAIRTRLSSGPAADPPVREAVPRSDELARR</sequence>
<organism evidence="4 5">
    <name type="scientific">Enterovirga aerilata</name>
    <dbReference type="NCBI Taxonomy" id="2730920"/>
    <lineage>
        <taxon>Bacteria</taxon>
        <taxon>Pseudomonadati</taxon>
        <taxon>Pseudomonadota</taxon>
        <taxon>Alphaproteobacteria</taxon>
        <taxon>Hyphomicrobiales</taxon>
        <taxon>Methylobacteriaceae</taxon>
        <taxon>Enterovirga</taxon>
    </lineage>
</organism>
<keyword evidence="2" id="KW-1133">Transmembrane helix</keyword>
<keyword evidence="2" id="KW-0472">Membrane</keyword>
<keyword evidence="5" id="KW-1185">Reference proteome</keyword>
<feature type="compositionally biased region" description="Basic and acidic residues" evidence="1">
    <location>
        <begin position="209"/>
        <end position="223"/>
    </location>
</feature>